<gene>
    <name evidence="1" type="ORF">HAX54_014014</name>
</gene>
<evidence type="ECO:0000313" key="2">
    <source>
        <dbReference type="Proteomes" id="UP000823775"/>
    </source>
</evidence>
<proteinExistence type="predicted"/>
<reference evidence="1 2" key="1">
    <citation type="journal article" date="2021" name="BMC Genomics">
        <title>Datura genome reveals duplications of psychoactive alkaloid biosynthetic genes and high mutation rate following tissue culture.</title>
        <authorList>
            <person name="Rajewski A."/>
            <person name="Carter-House D."/>
            <person name="Stajich J."/>
            <person name="Litt A."/>
        </authorList>
    </citation>
    <scope>NUCLEOTIDE SEQUENCE [LARGE SCALE GENOMIC DNA]</scope>
    <source>
        <strain evidence="1">AR-01</strain>
    </source>
</reference>
<keyword evidence="2" id="KW-1185">Reference proteome</keyword>
<dbReference type="Proteomes" id="UP000823775">
    <property type="component" value="Unassembled WGS sequence"/>
</dbReference>
<accession>A0ABS8TNA0</accession>
<name>A0ABS8TNA0_DATST</name>
<organism evidence="1 2">
    <name type="scientific">Datura stramonium</name>
    <name type="common">Jimsonweed</name>
    <name type="synonym">Common thornapple</name>
    <dbReference type="NCBI Taxonomy" id="4076"/>
    <lineage>
        <taxon>Eukaryota</taxon>
        <taxon>Viridiplantae</taxon>
        <taxon>Streptophyta</taxon>
        <taxon>Embryophyta</taxon>
        <taxon>Tracheophyta</taxon>
        <taxon>Spermatophyta</taxon>
        <taxon>Magnoliopsida</taxon>
        <taxon>eudicotyledons</taxon>
        <taxon>Gunneridae</taxon>
        <taxon>Pentapetalae</taxon>
        <taxon>asterids</taxon>
        <taxon>lamiids</taxon>
        <taxon>Solanales</taxon>
        <taxon>Solanaceae</taxon>
        <taxon>Solanoideae</taxon>
        <taxon>Datureae</taxon>
        <taxon>Datura</taxon>
    </lineage>
</organism>
<protein>
    <submittedName>
        <fullName evidence="1">Uncharacterized protein</fullName>
    </submittedName>
</protein>
<evidence type="ECO:0000313" key="1">
    <source>
        <dbReference type="EMBL" id="MCD7472688.1"/>
    </source>
</evidence>
<feature type="non-terminal residue" evidence="1">
    <location>
        <position position="1"/>
    </location>
</feature>
<comment type="caution">
    <text evidence="1">The sequence shown here is derived from an EMBL/GenBank/DDBJ whole genome shotgun (WGS) entry which is preliminary data.</text>
</comment>
<sequence length="67" mass="7376">GVMAWLIARHVSDDVSNGHQIVNGPSLVIFRSDEVQVMAHHFYRQREVFELVLLFKGGSGIDGPSGV</sequence>
<dbReference type="EMBL" id="JACEIK010001862">
    <property type="protein sequence ID" value="MCD7472688.1"/>
    <property type="molecule type" value="Genomic_DNA"/>
</dbReference>